<name>A0AAV5V329_9BILA</name>
<dbReference type="GO" id="GO:0005634">
    <property type="term" value="C:nucleus"/>
    <property type="evidence" value="ECO:0007669"/>
    <property type="project" value="UniProtKB-SubCell"/>
</dbReference>
<organism evidence="8 9">
    <name type="scientific">Pristionchus fissidentatus</name>
    <dbReference type="NCBI Taxonomy" id="1538716"/>
    <lineage>
        <taxon>Eukaryota</taxon>
        <taxon>Metazoa</taxon>
        <taxon>Ecdysozoa</taxon>
        <taxon>Nematoda</taxon>
        <taxon>Chromadorea</taxon>
        <taxon>Rhabditida</taxon>
        <taxon>Rhabditina</taxon>
        <taxon>Diplogasteromorpha</taxon>
        <taxon>Diplogasteroidea</taxon>
        <taxon>Neodiplogasteridae</taxon>
        <taxon>Pristionchus</taxon>
    </lineage>
</organism>
<evidence type="ECO:0000256" key="6">
    <source>
        <dbReference type="SAM" id="MobiDB-lite"/>
    </source>
</evidence>
<keyword evidence="4 5" id="KW-0539">Nucleus</keyword>
<evidence type="ECO:0000313" key="9">
    <source>
        <dbReference type="Proteomes" id="UP001432322"/>
    </source>
</evidence>
<gene>
    <name evidence="8" type="ORF">PFISCL1PPCAC_3507</name>
</gene>
<keyword evidence="9" id="KW-1185">Reference proteome</keyword>
<reference evidence="8" key="1">
    <citation type="submission" date="2023-10" db="EMBL/GenBank/DDBJ databases">
        <title>Genome assembly of Pristionchus species.</title>
        <authorList>
            <person name="Yoshida K."/>
            <person name="Sommer R.J."/>
        </authorList>
    </citation>
    <scope>NUCLEOTIDE SEQUENCE</scope>
    <source>
        <strain evidence="8">RS5133</strain>
    </source>
</reference>
<evidence type="ECO:0000259" key="7">
    <source>
        <dbReference type="PROSITE" id="PS50809"/>
    </source>
</evidence>
<keyword evidence="3 5" id="KW-0238">DNA-binding</keyword>
<dbReference type="SMART" id="SM00301">
    <property type="entry name" value="DM"/>
    <property type="match status" value="1"/>
</dbReference>
<evidence type="ECO:0000256" key="4">
    <source>
        <dbReference type="ARBA" id="ARBA00023242"/>
    </source>
</evidence>
<protein>
    <recommendedName>
        <fullName evidence="7">DM domain-containing protein</fullName>
    </recommendedName>
</protein>
<comment type="subcellular location">
    <subcellularLocation>
        <location evidence="5">Nucleus</location>
    </subcellularLocation>
</comment>
<dbReference type="SUPFAM" id="SSF82927">
    <property type="entry name" value="Cysteine-rich DNA binding domain, (DM domain)"/>
    <property type="match status" value="1"/>
</dbReference>
<dbReference type="InterPro" id="IPR001275">
    <property type="entry name" value="DM_DNA-bd"/>
</dbReference>
<dbReference type="InterPro" id="IPR036407">
    <property type="entry name" value="DM_DNA-bd_sf"/>
</dbReference>
<feature type="non-terminal residue" evidence="8">
    <location>
        <position position="89"/>
    </location>
</feature>
<dbReference type="EMBL" id="BTSY01000001">
    <property type="protein sequence ID" value="GMT12210.1"/>
    <property type="molecule type" value="Genomic_DNA"/>
</dbReference>
<sequence length="89" mass="10011">MAKNCRLCSAHGSTVSPTFHSCPYTDCPCEKCRLIRKRRAVVAEQTRIRRMQNKVLRYSSTPSPASSSPSEPPQILSRPNMCQRCQNLG</sequence>
<accession>A0AAV5V329</accession>
<evidence type="ECO:0000313" key="8">
    <source>
        <dbReference type="EMBL" id="GMT12210.1"/>
    </source>
</evidence>
<evidence type="ECO:0000256" key="5">
    <source>
        <dbReference type="PROSITE-ProRule" id="PRU00070"/>
    </source>
</evidence>
<dbReference type="Gene3D" id="4.10.1040.10">
    <property type="entry name" value="DM DNA-binding domain"/>
    <property type="match status" value="1"/>
</dbReference>
<keyword evidence="2 5" id="KW-0862">Zinc</keyword>
<keyword evidence="1 5" id="KW-0479">Metal-binding</keyword>
<feature type="compositionally biased region" description="Low complexity" evidence="6">
    <location>
        <begin position="59"/>
        <end position="69"/>
    </location>
</feature>
<evidence type="ECO:0000256" key="2">
    <source>
        <dbReference type="ARBA" id="ARBA00022833"/>
    </source>
</evidence>
<dbReference type="GO" id="GO:0043565">
    <property type="term" value="F:sequence-specific DNA binding"/>
    <property type="evidence" value="ECO:0007669"/>
    <property type="project" value="InterPro"/>
</dbReference>
<dbReference type="GO" id="GO:0046872">
    <property type="term" value="F:metal ion binding"/>
    <property type="evidence" value="ECO:0007669"/>
    <property type="project" value="UniProtKB-KW"/>
</dbReference>
<dbReference type="AlphaFoldDB" id="A0AAV5V329"/>
<feature type="region of interest" description="Disordered" evidence="6">
    <location>
        <begin position="54"/>
        <end position="78"/>
    </location>
</feature>
<dbReference type="GO" id="GO:0006355">
    <property type="term" value="P:regulation of DNA-templated transcription"/>
    <property type="evidence" value="ECO:0007669"/>
    <property type="project" value="InterPro"/>
</dbReference>
<feature type="DNA-binding region" description="DM" evidence="5">
    <location>
        <begin position="5"/>
        <end position="50"/>
    </location>
</feature>
<evidence type="ECO:0000256" key="3">
    <source>
        <dbReference type="ARBA" id="ARBA00023125"/>
    </source>
</evidence>
<dbReference type="Pfam" id="PF00751">
    <property type="entry name" value="DM"/>
    <property type="match status" value="1"/>
</dbReference>
<feature type="domain" description="DM" evidence="7">
    <location>
        <begin position="5"/>
        <end position="50"/>
    </location>
</feature>
<dbReference type="Proteomes" id="UP001432322">
    <property type="component" value="Unassembled WGS sequence"/>
</dbReference>
<comment type="caution">
    <text evidence="8">The sequence shown here is derived from an EMBL/GenBank/DDBJ whole genome shotgun (WGS) entry which is preliminary data.</text>
</comment>
<evidence type="ECO:0000256" key="1">
    <source>
        <dbReference type="ARBA" id="ARBA00022723"/>
    </source>
</evidence>
<dbReference type="PROSITE" id="PS50809">
    <property type="entry name" value="DM_2"/>
    <property type="match status" value="1"/>
</dbReference>
<proteinExistence type="predicted"/>